<feature type="compositionally biased region" description="Basic and acidic residues" evidence="1">
    <location>
        <begin position="124"/>
        <end position="133"/>
    </location>
</feature>
<keyword evidence="4" id="KW-1185">Reference proteome</keyword>
<accession>A0ABT3YT76</accession>
<evidence type="ECO:0000256" key="1">
    <source>
        <dbReference type="SAM" id="MobiDB-lite"/>
    </source>
</evidence>
<evidence type="ECO:0000313" key="3">
    <source>
        <dbReference type="EMBL" id="MCY0108711.1"/>
    </source>
</evidence>
<name>A0ABT3YT76_9PSED</name>
<feature type="domain" description="Phage tail assembly chaperone-like" evidence="2">
    <location>
        <begin position="68"/>
        <end position="135"/>
    </location>
</feature>
<evidence type="ECO:0000259" key="2">
    <source>
        <dbReference type="Pfam" id="PF16778"/>
    </source>
</evidence>
<sequence length="142" mass="16413">MSLFYAASTGGFYDDAVHSVMPDDVVKITAQMRSDLLLGETRSLVIVADADGNPVLEAPEIDLESQAHRERMWRDGEIEDVKWLRERHRDELEMSSDTTLTVDQYQALLAYLKYLRDWPQSQKFPDERARPEQPDWIASQAR</sequence>
<comment type="caution">
    <text evidence="3">The sequence shown here is derived from an EMBL/GenBank/DDBJ whole genome shotgun (WGS) entry which is preliminary data.</text>
</comment>
<evidence type="ECO:0000313" key="4">
    <source>
        <dbReference type="Proteomes" id="UP001207830"/>
    </source>
</evidence>
<proteinExistence type="predicted"/>
<dbReference type="Pfam" id="PF16778">
    <property type="entry name" value="Phage_tail_APC"/>
    <property type="match status" value="1"/>
</dbReference>
<dbReference type="EMBL" id="JANIGP010000005">
    <property type="protein sequence ID" value="MCY0108711.1"/>
    <property type="molecule type" value="Genomic_DNA"/>
</dbReference>
<feature type="region of interest" description="Disordered" evidence="1">
    <location>
        <begin position="123"/>
        <end position="142"/>
    </location>
</feature>
<dbReference type="InterPro" id="IPR031893">
    <property type="entry name" value="Phage_tail_APC"/>
</dbReference>
<gene>
    <name evidence="3" type="ORF">NQF78_10325</name>
</gene>
<dbReference type="RefSeq" id="WP_267799737.1">
    <property type="nucleotide sequence ID" value="NZ_JANIGP010000005.1"/>
</dbReference>
<organism evidence="3 4">
    <name type="scientific">Pseudomonas monsensis</name>
    <dbReference type="NCBI Taxonomy" id="2745509"/>
    <lineage>
        <taxon>Bacteria</taxon>
        <taxon>Pseudomonadati</taxon>
        <taxon>Pseudomonadota</taxon>
        <taxon>Gammaproteobacteria</taxon>
        <taxon>Pseudomonadales</taxon>
        <taxon>Pseudomonadaceae</taxon>
        <taxon>Pseudomonas</taxon>
    </lineage>
</organism>
<dbReference type="Proteomes" id="UP001207830">
    <property type="component" value="Unassembled WGS sequence"/>
</dbReference>
<reference evidence="3 4" key="1">
    <citation type="submission" date="2022-07" db="EMBL/GenBank/DDBJ databases">
        <title>Characterization of plant growth promoting rhizobacteria (PGPR) for use as bioinoculants in agriculture.</title>
        <authorList>
            <person name="Hassen A.I."/>
            <person name="Pierneef R."/>
        </authorList>
    </citation>
    <scope>NUCLEOTIDE SEQUENCE [LARGE SCALE GENOMIC DNA]</scope>
    <source>
        <strain evidence="3 4">SARCC-3054</strain>
    </source>
</reference>
<protein>
    <submittedName>
        <fullName evidence="3">Phage tail assembly chaperone</fullName>
    </submittedName>
</protein>